<organism evidence="6 7">
    <name type="scientific">Fructilactobacillus lindneri DSM 20690 = JCM 11027</name>
    <dbReference type="NCBI Taxonomy" id="1122148"/>
    <lineage>
        <taxon>Bacteria</taxon>
        <taxon>Bacillati</taxon>
        <taxon>Bacillota</taxon>
        <taxon>Bacilli</taxon>
        <taxon>Lactobacillales</taxon>
        <taxon>Lactobacillaceae</taxon>
        <taxon>Fructilactobacillus</taxon>
    </lineage>
</organism>
<name>A0A0R2JQ47_9LACO</name>
<dbReference type="SUPFAM" id="SSF63817">
    <property type="entry name" value="Sortase"/>
    <property type="match status" value="1"/>
</dbReference>
<evidence type="ECO:0000256" key="5">
    <source>
        <dbReference type="SAM" id="Phobius"/>
    </source>
</evidence>
<evidence type="ECO:0000256" key="4">
    <source>
        <dbReference type="PIRSR" id="PIRSR605754-1"/>
    </source>
</evidence>
<dbReference type="OrthoDB" id="1648028at2"/>
<dbReference type="STRING" id="53444.AYR59_06795"/>
<dbReference type="PATRIC" id="fig|1122148.6.peg.680"/>
<dbReference type="Pfam" id="PF04203">
    <property type="entry name" value="Sortase"/>
    <property type="match status" value="1"/>
</dbReference>
<dbReference type="NCBIfam" id="TIGR01076">
    <property type="entry name" value="sortase_fam"/>
    <property type="match status" value="1"/>
</dbReference>
<feature type="transmembrane region" description="Helical" evidence="5">
    <location>
        <begin position="12"/>
        <end position="31"/>
    </location>
</feature>
<dbReference type="GeneID" id="61250561"/>
<dbReference type="InterPro" id="IPR023365">
    <property type="entry name" value="Sortase_dom-sf"/>
</dbReference>
<feature type="active site" description="Acyl-thioester intermediate" evidence="4">
    <location>
        <position position="199"/>
    </location>
</feature>
<dbReference type="AlphaFoldDB" id="A0A0R2JQ47"/>
<evidence type="ECO:0000313" key="6">
    <source>
        <dbReference type="EMBL" id="KRN79250.1"/>
    </source>
</evidence>
<keyword evidence="5" id="KW-0812">Transmembrane</keyword>
<protein>
    <recommendedName>
        <fullName evidence="8">Sortase</fullName>
    </recommendedName>
</protein>
<evidence type="ECO:0000256" key="3">
    <source>
        <dbReference type="ARBA" id="ARBA00022807"/>
    </source>
</evidence>
<evidence type="ECO:0000313" key="7">
    <source>
        <dbReference type="Proteomes" id="UP000051565"/>
    </source>
</evidence>
<accession>A0A0R2JQ47</accession>
<keyword evidence="2" id="KW-0378">Hydrolase</keyword>
<dbReference type="RefSeq" id="WP_056997662.1">
    <property type="nucleotide sequence ID" value="NZ_FUXS01000001.1"/>
</dbReference>
<dbReference type="Proteomes" id="UP000051565">
    <property type="component" value="Unassembled WGS sequence"/>
</dbReference>
<evidence type="ECO:0000256" key="2">
    <source>
        <dbReference type="ARBA" id="ARBA00022801"/>
    </source>
</evidence>
<keyword evidence="1" id="KW-0645">Protease</keyword>
<dbReference type="EMBL" id="JQBT01000032">
    <property type="protein sequence ID" value="KRN79250.1"/>
    <property type="molecule type" value="Genomic_DNA"/>
</dbReference>
<dbReference type="GO" id="GO:0008234">
    <property type="term" value="F:cysteine-type peptidase activity"/>
    <property type="evidence" value="ECO:0007669"/>
    <property type="project" value="UniProtKB-KW"/>
</dbReference>
<gene>
    <name evidence="6" type="ORF">IV52_GL000658</name>
</gene>
<keyword evidence="7" id="KW-1185">Reference proteome</keyword>
<keyword evidence="5" id="KW-0472">Membrane</keyword>
<dbReference type="InterPro" id="IPR042007">
    <property type="entry name" value="Sortase_A"/>
</dbReference>
<comment type="caution">
    <text evidence="6">The sequence shown here is derived from an EMBL/GenBank/DDBJ whole genome shotgun (WGS) entry which is preliminary data.</text>
</comment>
<dbReference type="GO" id="GO:0006508">
    <property type="term" value="P:proteolysis"/>
    <property type="evidence" value="ECO:0007669"/>
    <property type="project" value="UniProtKB-KW"/>
</dbReference>
<evidence type="ECO:0008006" key="8">
    <source>
        <dbReference type="Google" id="ProtNLM"/>
    </source>
</evidence>
<proteinExistence type="predicted"/>
<dbReference type="CDD" id="cd06165">
    <property type="entry name" value="Sortase_A"/>
    <property type="match status" value="1"/>
</dbReference>
<dbReference type="Gene3D" id="2.40.260.10">
    <property type="entry name" value="Sortase"/>
    <property type="match status" value="1"/>
</dbReference>
<keyword evidence="5" id="KW-1133">Transmembrane helix</keyword>
<reference evidence="6 7" key="1">
    <citation type="journal article" date="2015" name="Genome Announc.">
        <title>Expanding the biotechnology potential of lactobacilli through comparative genomics of 213 strains and associated genera.</title>
        <authorList>
            <person name="Sun Z."/>
            <person name="Harris H.M."/>
            <person name="McCann A."/>
            <person name="Guo C."/>
            <person name="Argimon S."/>
            <person name="Zhang W."/>
            <person name="Yang X."/>
            <person name="Jeffery I.B."/>
            <person name="Cooney J.C."/>
            <person name="Kagawa T.F."/>
            <person name="Liu W."/>
            <person name="Song Y."/>
            <person name="Salvetti E."/>
            <person name="Wrobel A."/>
            <person name="Rasinkangas P."/>
            <person name="Parkhill J."/>
            <person name="Rea M.C."/>
            <person name="O'Sullivan O."/>
            <person name="Ritari J."/>
            <person name="Douillard F.P."/>
            <person name="Paul Ross R."/>
            <person name="Yang R."/>
            <person name="Briner A.E."/>
            <person name="Felis G.E."/>
            <person name="de Vos W.M."/>
            <person name="Barrangou R."/>
            <person name="Klaenhammer T.R."/>
            <person name="Caufield P.W."/>
            <person name="Cui Y."/>
            <person name="Zhang H."/>
            <person name="O'Toole P.W."/>
        </authorList>
    </citation>
    <scope>NUCLEOTIDE SEQUENCE [LARGE SCALE GENOMIC DNA]</scope>
    <source>
        <strain evidence="6 7">DSM 20690</strain>
    </source>
</reference>
<dbReference type="InterPro" id="IPR005754">
    <property type="entry name" value="Sortase"/>
</dbReference>
<feature type="active site" description="Proton donor/acceptor" evidence="4">
    <location>
        <position position="137"/>
    </location>
</feature>
<sequence>MAKKQKKHWIKRIFSYVVIVLILIIGLGLVFNSQIESFWLGMQSNQKVSSISKNEVKKGEKKQGNYDFSNVKSVSGNAITESEKARKENAIGKITIPALKINLPIFKGLDSENLTIGAGTMKADQKMGQGNYVLAGHHMKDPNVLFSPLAKAKEGQLIKLSNASKTYKYKISKVKVVPETDVSVINDVPGKKELTLVTCASGNPGETRRIIVTADLEK</sequence>
<keyword evidence="3" id="KW-0788">Thiol protease</keyword>
<evidence type="ECO:0000256" key="1">
    <source>
        <dbReference type="ARBA" id="ARBA00022670"/>
    </source>
</evidence>